<accession>A0ABV3T4D6</accession>
<dbReference type="EMBL" id="JBAKFF010000001">
    <property type="protein sequence ID" value="MEX0430061.1"/>
    <property type="molecule type" value="Genomic_DNA"/>
</dbReference>
<feature type="compositionally biased region" description="Basic and acidic residues" evidence="1">
    <location>
        <begin position="7"/>
        <end position="18"/>
    </location>
</feature>
<dbReference type="Proteomes" id="UP001556637">
    <property type="component" value="Unassembled WGS sequence"/>
</dbReference>
<evidence type="ECO:0008006" key="4">
    <source>
        <dbReference type="Google" id="ProtNLM"/>
    </source>
</evidence>
<proteinExistence type="predicted"/>
<organism evidence="2 3">
    <name type="scientific">Spiribacter insolitus</name>
    <dbReference type="NCBI Taxonomy" id="3122417"/>
    <lineage>
        <taxon>Bacteria</taxon>
        <taxon>Pseudomonadati</taxon>
        <taxon>Pseudomonadota</taxon>
        <taxon>Gammaproteobacteria</taxon>
        <taxon>Chromatiales</taxon>
        <taxon>Ectothiorhodospiraceae</taxon>
        <taxon>Spiribacter</taxon>
    </lineage>
</organism>
<comment type="caution">
    <text evidence="2">The sequence shown here is derived from an EMBL/GenBank/DDBJ whole genome shotgun (WGS) entry which is preliminary data.</text>
</comment>
<sequence length="160" mass="18091">MWFKRPPRPDIHARDPARRQAAVDTGEAGQSALRRLVTRDPDARVRNAAIRRLRDLIVLRQVIETESDETVRESARVRYRHLLSGGDTLDIGYRRAALAVCPDRQIVAHVARSAREPSLRIAALARIREPALLDEVRRHDPNESVRACAGERLRQLAAEG</sequence>
<evidence type="ECO:0000313" key="3">
    <source>
        <dbReference type="Proteomes" id="UP001556637"/>
    </source>
</evidence>
<reference evidence="2 3" key="1">
    <citation type="submission" date="2024-02" db="EMBL/GenBank/DDBJ databases">
        <title>New especies of Spiribacter isolated from saline water.</title>
        <authorList>
            <person name="Leon M.J."/>
            <person name="De La Haba R."/>
            <person name="Sanchez-Porro C."/>
            <person name="Ventosa A."/>
        </authorList>
    </citation>
    <scope>NUCLEOTIDE SEQUENCE [LARGE SCALE GENOMIC DNA]</scope>
    <source>
        <strain evidence="3">ag22IC4-189</strain>
    </source>
</reference>
<evidence type="ECO:0000313" key="2">
    <source>
        <dbReference type="EMBL" id="MEX0430061.1"/>
    </source>
</evidence>
<name>A0ABV3T4D6_9GAMM</name>
<keyword evidence="3" id="KW-1185">Reference proteome</keyword>
<protein>
    <recommendedName>
        <fullName evidence="4">HEAT repeat domain-containing protein</fullName>
    </recommendedName>
</protein>
<feature type="region of interest" description="Disordered" evidence="1">
    <location>
        <begin position="1"/>
        <end position="27"/>
    </location>
</feature>
<evidence type="ECO:0000256" key="1">
    <source>
        <dbReference type="SAM" id="MobiDB-lite"/>
    </source>
</evidence>
<dbReference type="RefSeq" id="WP_367982857.1">
    <property type="nucleotide sequence ID" value="NZ_JBAKFF010000001.1"/>
</dbReference>
<gene>
    <name evidence="2" type="ORF">V6X30_01425</name>
</gene>